<dbReference type="EMBL" id="MU859062">
    <property type="protein sequence ID" value="KAK3956822.1"/>
    <property type="molecule type" value="Genomic_DNA"/>
</dbReference>
<feature type="transmembrane region" description="Helical" evidence="1">
    <location>
        <begin position="54"/>
        <end position="75"/>
    </location>
</feature>
<dbReference type="Proteomes" id="UP001303222">
    <property type="component" value="Unassembled WGS sequence"/>
</dbReference>
<evidence type="ECO:0000313" key="3">
    <source>
        <dbReference type="Proteomes" id="UP001303222"/>
    </source>
</evidence>
<comment type="caution">
    <text evidence="2">The sequence shown here is derived from an EMBL/GenBank/DDBJ whole genome shotgun (WGS) entry which is preliminary data.</text>
</comment>
<accession>A0AAN6SJN6</accession>
<proteinExistence type="predicted"/>
<keyword evidence="1" id="KW-0812">Transmembrane</keyword>
<dbReference type="AlphaFoldDB" id="A0AAN6SJN6"/>
<organism evidence="2 3">
    <name type="scientific">Pseudoneurospora amorphoporcata</name>
    <dbReference type="NCBI Taxonomy" id="241081"/>
    <lineage>
        <taxon>Eukaryota</taxon>
        <taxon>Fungi</taxon>
        <taxon>Dikarya</taxon>
        <taxon>Ascomycota</taxon>
        <taxon>Pezizomycotina</taxon>
        <taxon>Sordariomycetes</taxon>
        <taxon>Sordariomycetidae</taxon>
        <taxon>Sordariales</taxon>
        <taxon>Sordariaceae</taxon>
        <taxon>Pseudoneurospora</taxon>
    </lineage>
</organism>
<protein>
    <submittedName>
        <fullName evidence="2">Uncharacterized protein</fullName>
    </submittedName>
</protein>
<keyword evidence="1" id="KW-0472">Membrane</keyword>
<keyword evidence="1" id="KW-1133">Transmembrane helix</keyword>
<evidence type="ECO:0000256" key="1">
    <source>
        <dbReference type="SAM" id="Phobius"/>
    </source>
</evidence>
<keyword evidence="3" id="KW-1185">Reference proteome</keyword>
<evidence type="ECO:0000313" key="2">
    <source>
        <dbReference type="EMBL" id="KAK3956822.1"/>
    </source>
</evidence>
<reference evidence="2" key="2">
    <citation type="submission" date="2023-06" db="EMBL/GenBank/DDBJ databases">
        <authorList>
            <consortium name="Lawrence Berkeley National Laboratory"/>
            <person name="Mondo S.J."/>
            <person name="Hensen N."/>
            <person name="Bonometti L."/>
            <person name="Westerberg I."/>
            <person name="Brannstrom I.O."/>
            <person name="Guillou S."/>
            <person name="Cros-Aarteil S."/>
            <person name="Calhoun S."/>
            <person name="Haridas S."/>
            <person name="Kuo A."/>
            <person name="Pangilinan J."/>
            <person name="Riley R."/>
            <person name="Labutti K."/>
            <person name="Andreopoulos B."/>
            <person name="Lipzen A."/>
            <person name="Chen C."/>
            <person name="Yanf M."/>
            <person name="Daum C."/>
            <person name="Ng V."/>
            <person name="Clum A."/>
            <person name="Steindorff A."/>
            <person name="Ohm R."/>
            <person name="Martin F."/>
            <person name="Silar P."/>
            <person name="Natvig D."/>
            <person name="Lalanne C."/>
            <person name="Gautier V."/>
            <person name="Ament-Velasquez S.L."/>
            <person name="Kruys A."/>
            <person name="Hutchinson M.I."/>
            <person name="Powell A.J."/>
            <person name="Barry K."/>
            <person name="Miller A.N."/>
            <person name="Grigoriev I.V."/>
            <person name="Debuchy R."/>
            <person name="Gladieux P."/>
            <person name="Thoren M.H."/>
            <person name="Johannesson H."/>
        </authorList>
    </citation>
    <scope>NUCLEOTIDE SEQUENCE</scope>
    <source>
        <strain evidence="2">CBS 626.80</strain>
    </source>
</reference>
<gene>
    <name evidence="2" type="ORF">QBC32DRAFT_329689</name>
</gene>
<reference evidence="2" key="1">
    <citation type="journal article" date="2023" name="Mol. Phylogenet. Evol.">
        <title>Genome-scale phylogeny and comparative genomics of the fungal order Sordariales.</title>
        <authorList>
            <person name="Hensen N."/>
            <person name="Bonometti L."/>
            <person name="Westerberg I."/>
            <person name="Brannstrom I.O."/>
            <person name="Guillou S."/>
            <person name="Cros-Aarteil S."/>
            <person name="Calhoun S."/>
            <person name="Haridas S."/>
            <person name="Kuo A."/>
            <person name="Mondo S."/>
            <person name="Pangilinan J."/>
            <person name="Riley R."/>
            <person name="LaButti K."/>
            <person name="Andreopoulos B."/>
            <person name="Lipzen A."/>
            <person name="Chen C."/>
            <person name="Yan M."/>
            <person name="Daum C."/>
            <person name="Ng V."/>
            <person name="Clum A."/>
            <person name="Steindorff A."/>
            <person name="Ohm R.A."/>
            <person name="Martin F."/>
            <person name="Silar P."/>
            <person name="Natvig D.O."/>
            <person name="Lalanne C."/>
            <person name="Gautier V."/>
            <person name="Ament-Velasquez S.L."/>
            <person name="Kruys A."/>
            <person name="Hutchinson M.I."/>
            <person name="Powell A.J."/>
            <person name="Barry K."/>
            <person name="Miller A.N."/>
            <person name="Grigoriev I.V."/>
            <person name="Debuchy R."/>
            <person name="Gladieux P."/>
            <person name="Hiltunen Thoren M."/>
            <person name="Johannesson H."/>
        </authorList>
    </citation>
    <scope>NUCLEOTIDE SEQUENCE</scope>
    <source>
        <strain evidence="2">CBS 626.80</strain>
    </source>
</reference>
<name>A0AAN6SJN6_9PEZI</name>
<sequence length="77" mass="8475">MQPASPSDKVERLQLRTFSISAFPISPPAITLTLGWGHPIFTTTNPRNTSPVPVAWRATIILLVLRLVGDLAFFCDL</sequence>